<evidence type="ECO:0000313" key="3">
    <source>
        <dbReference type="Proteomes" id="UP001222325"/>
    </source>
</evidence>
<protein>
    <submittedName>
        <fullName evidence="2">Uncharacterized protein</fullName>
    </submittedName>
</protein>
<accession>A0AAD6UFN9</accession>
<evidence type="ECO:0000313" key="2">
    <source>
        <dbReference type="EMBL" id="KAJ7100914.1"/>
    </source>
</evidence>
<dbReference type="Proteomes" id="UP001222325">
    <property type="component" value="Unassembled WGS sequence"/>
</dbReference>
<sequence length="278" mass="28068">MTDRSTSRGRDALTSSGRGGAGNIRVSSSQDRPLSGPDDFSDTRGREPAVAPLAQTQIGSTGRGGAGNFRSPSRGHSIDVDARTAEERARIKAAEARMQEGVFSTGRGGAGNMSTSRSRSRGPDAALSPVHEGAAQVHSSGRGGAGNIAPGPPPAYERGRPGVDGIHSTGRGGLANLTASPPPPPDAPVPHHAGAGGWESTGRGGAGNMSRERQSADGSRERQKENERAGSKERGGLLGRLHLGHHAHPHGQPETIDEGGVRNVGIGGGVGGGGAAVI</sequence>
<feature type="compositionally biased region" description="Basic and acidic residues" evidence="1">
    <location>
        <begin position="210"/>
        <end position="235"/>
    </location>
</feature>
<comment type="caution">
    <text evidence="2">The sequence shown here is derived from an EMBL/GenBank/DDBJ whole genome shotgun (WGS) entry which is preliminary data.</text>
</comment>
<feature type="compositionally biased region" description="Basic and acidic residues" evidence="1">
    <location>
        <begin position="76"/>
        <end position="98"/>
    </location>
</feature>
<feature type="compositionally biased region" description="Basic and acidic residues" evidence="1">
    <location>
        <begin position="1"/>
        <end position="11"/>
    </location>
</feature>
<keyword evidence="3" id="KW-1185">Reference proteome</keyword>
<feature type="compositionally biased region" description="Gly residues" evidence="1">
    <location>
        <begin position="194"/>
        <end position="207"/>
    </location>
</feature>
<name>A0AAD6UFN9_9AGAR</name>
<proteinExistence type="predicted"/>
<dbReference type="PANTHER" id="PTHR34693">
    <property type="entry name" value="PROTEIN PAR32"/>
    <property type="match status" value="1"/>
</dbReference>
<dbReference type="Pfam" id="PF12223">
    <property type="entry name" value="DUF3602"/>
    <property type="match status" value="1"/>
</dbReference>
<dbReference type="EMBL" id="JARJCN010000005">
    <property type="protein sequence ID" value="KAJ7100914.1"/>
    <property type="molecule type" value="Genomic_DNA"/>
</dbReference>
<dbReference type="PANTHER" id="PTHR34693:SF1">
    <property type="entry name" value="PROTEIN PAR32"/>
    <property type="match status" value="1"/>
</dbReference>
<dbReference type="InterPro" id="IPR022024">
    <property type="entry name" value="DUF3602"/>
</dbReference>
<organism evidence="2 3">
    <name type="scientific">Mycena belliarum</name>
    <dbReference type="NCBI Taxonomy" id="1033014"/>
    <lineage>
        <taxon>Eukaryota</taxon>
        <taxon>Fungi</taxon>
        <taxon>Dikarya</taxon>
        <taxon>Basidiomycota</taxon>
        <taxon>Agaricomycotina</taxon>
        <taxon>Agaricomycetes</taxon>
        <taxon>Agaricomycetidae</taxon>
        <taxon>Agaricales</taxon>
        <taxon>Marasmiineae</taxon>
        <taxon>Mycenaceae</taxon>
        <taxon>Mycena</taxon>
    </lineage>
</organism>
<dbReference type="AlphaFoldDB" id="A0AAD6UFN9"/>
<evidence type="ECO:0000256" key="1">
    <source>
        <dbReference type="SAM" id="MobiDB-lite"/>
    </source>
</evidence>
<dbReference type="InterPro" id="IPR053203">
    <property type="entry name" value="Cisplatin_resist-associated"/>
</dbReference>
<feature type="region of interest" description="Disordered" evidence="1">
    <location>
        <begin position="1"/>
        <end position="263"/>
    </location>
</feature>
<reference evidence="2" key="1">
    <citation type="submission" date="2023-03" db="EMBL/GenBank/DDBJ databases">
        <title>Massive genome expansion in bonnet fungi (Mycena s.s.) driven by repeated elements and novel gene families across ecological guilds.</title>
        <authorList>
            <consortium name="Lawrence Berkeley National Laboratory"/>
            <person name="Harder C.B."/>
            <person name="Miyauchi S."/>
            <person name="Viragh M."/>
            <person name="Kuo A."/>
            <person name="Thoen E."/>
            <person name="Andreopoulos B."/>
            <person name="Lu D."/>
            <person name="Skrede I."/>
            <person name="Drula E."/>
            <person name="Henrissat B."/>
            <person name="Morin E."/>
            <person name="Kohler A."/>
            <person name="Barry K."/>
            <person name="LaButti K."/>
            <person name="Morin E."/>
            <person name="Salamov A."/>
            <person name="Lipzen A."/>
            <person name="Mereny Z."/>
            <person name="Hegedus B."/>
            <person name="Baldrian P."/>
            <person name="Stursova M."/>
            <person name="Weitz H."/>
            <person name="Taylor A."/>
            <person name="Grigoriev I.V."/>
            <person name="Nagy L.G."/>
            <person name="Martin F."/>
            <person name="Kauserud H."/>
        </authorList>
    </citation>
    <scope>NUCLEOTIDE SEQUENCE</scope>
    <source>
        <strain evidence="2">CBHHK173m</strain>
    </source>
</reference>
<gene>
    <name evidence="2" type="ORF">B0H15DRAFT_1018187</name>
</gene>